<name>A0ABQ7FV02_DUNSA</name>
<reference evidence="1" key="1">
    <citation type="submission" date="2017-08" db="EMBL/GenBank/DDBJ databases">
        <authorList>
            <person name="Polle J.E."/>
            <person name="Barry K."/>
            <person name="Cushman J."/>
            <person name="Schmutz J."/>
            <person name="Tran D."/>
            <person name="Hathwaick L.T."/>
            <person name="Yim W.C."/>
            <person name="Jenkins J."/>
            <person name="Mckie-Krisberg Z.M."/>
            <person name="Prochnik S."/>
            <person name="Lindquist E."/>
            <person name="Dockter R.B."/>
            <person name="Adam C."/>
            <person name="Molina H."/>
            <person name="Bunkerborg J."/>
            <person name="Jin E."/>
            <person name="Buchheim M."/>
            <person name="Magnuson J."/>
        </authorList>
    </citation>
    <scope>NUCLEOTIDE SEQUENCE</scope>
    <source>
        <strain evidence="1">CCAP 19/18</strain>
    </source>
</reference>
<dbReference type="Proteomes" id="UP000815325">
    <property type="component" value="Unassembled WGS sequence"/>
</dbReference>
<comment type="caution">
    <text evidence="1">The sequence shown here is derived from an EMBL/GenBank/DDBJ whole genome shotgun (WGS) entry which is preliminary data.</text>
</comment>
<evidence type="ECO:0000313" key="2">
    <source>
        <dbReference type="Proteomes" id="UP000815325"/>
    </source>
</evidence>
<dbReference type="EMBL" id="MU071161">
    <property type="protein sequence ID" value="KAF5826225.1"/>
    <property type="molecule type" value="Genomic_DNA"/>
</dbReference>
<protein>
    <recommendedName>
        <fullName evidence="3">Encoded protein</fullName>
    </recommendedName>
</protein>
<evidence type="ECO:0008006" key="3">
    <source>
        <dbReference type="Google" id="ProtNLM"/>
    </source>
</evidence>
<evidence type="ECO:0000313" key="1">
    <source>
        <dbReference type="EMBL" id="KAF5826225.1"/>
    </source>
</evidence>
<sequence>MHLPSRRPFWLHRKDEELWVLMLGAIECTTAMRTWCLMLQTAHAYNGFATCATKHLRQLGPALQVWQQVEHESTSLSSLGLQPVIPGGFDGCPCCWRDCTALSLDACLGLRQLKNVASASTGLGSLLHGSFFVPESGVTAELQGQQADGLPSAHTEHSCAQFKAATHTGTRREHYKSMGIAAGCCRHGRILQAVACRPKRAQATMWCCWKDCSSPTMQRIAAKFQLSSWSLHANLVPLRSLLSDWRPRTQQQQQPLKQPSWPLDLGICFLTKPGATNYSTPSSWKVQARRMET</sequence>
<keyword evidence="2" id="KW-1185">Reference proteome</keyword>
<gene>
    <name evidence="1" type="ORF">DUNSADRAFT_4062</name>
</gene>
<accession>A0ABQ7FV02</accession>
<proteinExistence type="predicted"/>
<organism evidence="1 2">
    <name type="scientific">Dunaliella salina</name>
    <name type="common">Green alga</name>
    <name type="synonym">Protococcus salinus</name>
    <dbReference type="NCBI Taxonomy" id="3046"/>
    <lineage>
        <taxon>Eukaryota</taxon>
        <taxon>Viridiplantae</taxon>
        <taxon>Chlorophyta</taxon>
        <taxon>core chlorophytes</taxon>
        <taxon>Chlorophyceae</taxon>
        <taxon>CS clade</taxon>
        <taxon>Chlamydomonadales</taxon>
        <taxon>Dunaliellaceae</taxon>
        <taxon>Dunaliella</taxon>
    </lineage>
</organism>